<protein>
    <submittedName>
        <fullName evidence="1">Uncharacterized protein</fullName>
    </submittedName>
</protein>
<dbReference type="AlphaFoldDB" id="A0AAE0G5L4"/>
<dbReference type="Proteomes" id="UP001190700">
    <property type="component" value="Unassembled WGS sequence"/>
</dbReference>
<accession>A0AAE0G5L4</accession>
<sequence length="139" mass="16016">MQDVLAAMLRQVFDPASVLVEDHGHHAYSWWKPNVTVLNFDGRDVNARKKRTLHGPIDPHRILMVPCAMKSFGGLRNAARKFFDDCVRRGQDRLIQEDEDATWTTRNLSTYWLQRISVALRGTQGYGIVCRAFHDFRCG</sequence>
<gene>
    <name evidence="1" type="ORF">CYMTET_19700</name>
</gene>
<dbReference type="EMBL" id="LGRX02009237">
    <property type="protein sequence ID" value="KAK3271978.1"/>
    <property type="molecule type" value="Genomic_DNA"/>
</dbReference>
<evidence type="ECO:0000313" key="2">
    <source>
        <dbReference type="Proteomes" id="UP001190700"/>
    </source>
</evidence>
<name>A0AAE0G5L4_9CHLO</name>
<comment type="caution">
    <text evidence="1">The sequence shown here is derived from an EMBL/GenBank/DDBJ whole genome shotgun (WGS) entry which is preliminary data.</text>
</comment>
<reference evidence="1 2" key="1">
    <citation type="journal article" date="2015" name="Genome Biol. Evol.">
        <title>Comparative Genomics of a Bacterivorous Green Alga Reveals Evolutionary Causalities and Consequences of Phago-Mixotrophic Mode of Nutrition.</title>
        <authorList>
            <person name="Burns J.A."/>
            <person name="Paasch A."/>
            <person name="Narechania A."/>
            <person name="Kim E."/>
        </authorList>
    </citation>
    <scope>NUCLEOTIDE SEQUENCE [LARGE SCALE GENOMIC DNA]</scope>
    <source>
        <strain evidence="1 2">PLY_AMNH</strain>
    </source>
</reference>
<evidence type="ECO:0000313" key="1">
    <source>
        <dbReference type="EMBL" id="KAK3271978.1"/>
    </source>
</evidence>
<organism evidence="1 2">
    <name type="scientific">Cymbomonas tetramitiformis</name>
    <dbReference type="NCBI Taxonomy" id="36881"/>
    <lineage>
        <taxon>Eukaryota</taxon>
        <taxon>Viridiplantae</taxon>
        <taxon>Chlorophyta</taxon>
        <taxon>Pyramimonadophyceae</taxon>
        <taxon>Pyramimonadales</taxon>
        <taxon>Pyramimonadaceae</taxon>
        <taxon>Cymbomonas</taxon>
    </lineage>
</organism>
<keyword evidence="2" id="KW-1185">Reference proteome</keyword>
<proteinExistence type="predicted"/>